<sequence>MVKSSANGGSRLQQAKKIQLRFLSCRIWLKLEYCERYRAQINKERINDFLAGLNKELDEVHGQLLGIKPLPVIEEIFVKVRREETHKRVMLGRDVTSGKRIGSAGEYGEIYHFKEDNTRMDKL</sequence>
<dbReference type="EMBL" id="QGNW01001311">
    <property type="protein sequence ID" value="RVW45825.1"/>
    <property type="molecule type" value="Genomic_DNA"/>
</dbReference>
<comment type="caution">
    <text evidence="1">The sequence shown here is derived from an EMBL/GenBank/DDBJ whole genome shotgun (WGS) entry which is preliminary data.</text>
</comment>
<dbReference type="Proteomes" id="UP000288805">
    <property type="component" value="Unassembled WGS sequence"/>
</dbReference>
<proteinExistence type="predicted"/>
<reference evidence="1 2" key="1">
    <citation type="journal article" date="2018" name="PLoS Genet.">
        <title>Population sequencing reveals clonal diversity and ancestral inbreeding in the grapevine cultivar Chardonnay.</title>
        <authorList>
            <person name="Roach M.J."/>
            <person name="Johnson D.L."/>
            <person name="Bohlmann J."/>
            <person name="van Vuuren H.J."/>
            <person name="Jones S.J."/>
            <person name="Pretorius I.S."/>
            <person name="Schmidt S.A."/>
            <person name="Borneman A.R."/>
        </authorList>
    </citation>
    <scope>NUCLEOTIDE SEQUENCE [LARGE SCALE GENOMIC DNA]</scope>
    <source>
        <strain evidence="2">cv. Chardonnay</strain>
        <tissue evidence="1">Leaf</tissue>
    </source>
</reference>
<name>A0A438EDE7_VITVI</name>
<evidence type="ECO:0000313" key="2">
    <source>
        <dbReference type="Proteomes" id="UP000288805"/>
    </source>
</evidence>
<protein>
    <submittedName>
        <fullName evidence="1">Uncharacterized protein</fullName>
    </submittedName>
</protein>
<gene>
    <name evidence="1" type="ORF">CK203_086283</name>
</gene>
<evidence type="ECO:0000313" key="1">
    <source>
        <dbReference type="EMBL" id="RVW45825.1"/>
    </source>
</evidence>
<organism evidence="1 2">
    <name type="scientific">Vitis vinifera</name>
    <name type="common">Grape</name>
    <dbReference type="NCBI Taxonomy" id="29760"/>
    <lineage>
        <taxon>Eukaryota</taxon>
        <taxon>Viridiplantae</taxon>
        <taxon>Streptophyta</taxon>
        <taxon>Embryophyta</taxon>
        <taxon>Tracheophyta</taxon>
        <taxon>Spermatophyta</taxon>
        <taxon>Magnoliopsida</taxon>
        <taxon>eudicotyledons</taxon>
        <taxon>Gunneridae</taxon>
        <taxon>Pentapetalae</taxon>
        <taxon>rosids</taxon>
        <taxon>Vitales</taxon>
        <taxon>Vitaceae</taxon>
        <taxon>Viteae</taxon>
        <taxon>Vitis</taxon>
    </lineage>
</organism>
<accession>A0A438EDE7</accession>
<dbReference type="AlphaFoldDB" id="A0A438EDE7"/>